<name>A0A9X0A8T2_9HELO</name>
<reference evidence="1" key="1">
    <citation type="submission" date="2022-11" db="EMBL/GenBank/DDBJ databases">
        <title>Genome Resource of Sclerotinia nivalis Strain SnTB1, a Plant Pathogen Isolated from American Ginseng.</title>
        <authorList>
            <person name="Fan S."/>
        </authorList>
    </citation>
    <scope>NUCLEOTIDE SEQUENCE</scope>
    <source>
        <strain evidence="1">SnTB1</strain>
    </source>
</reference>
<gene>
    <name evidence="1" type="ORF">OCU04_012491</name>
</gene>
<dbReference type="EMBL" id="JAPEIS010000016">
    <property type="protein sequence ID" value="KAJ8058297.1"/>
    <property type="molecule type" value="Genomic_DNA"/>
</dbReference>
<keyword evidence="2" id="KW-1185">Reference proteome</keyword>
<dbReference type="AlphaFoldDB" id="A0A9X0A8T2"/>
<dbReference type="Proteomes" id="UP001152300">
    <property type="component" value="Unassembled WGS sequence"/>
</dbReference>
<evidence type="ECO:0000313" key="2">
    <source>
        <dbReference type="Proteomes" id="UP001152300"/>
    </source>
</evidence>
<dbReference type="OrthoDB" id="3535423at2759"/>
<evidence type="ECO:0000313" key="1">
    <source>
        <dbReference type="EMBL" id="KAJ8058297.1"/>
    </source>
</evidence>
<comment type="caution">
    <text evidence="1">The sequence shown here is derived from an EMBL/GenBank/DDBJ whole genome shotgun (WGS) entry which is preliminary data.</text>
</comment>
<organism evidence="1 2">
    <name type="scientific">Sclerotinia nivalis</name>
    <dbReference type="NCBI Taxonomy" id="352851"/>
    <lineage>
        <taxon>Eukaryota</taxon>
        <taxon>Fungi</taxon>
        <taxon>Dikarya</taxon>
        <taxon>Ascomycota</taxon>
        <taxon>Pezizomycotina</taxon>
        <taxon>Leotiomycetes</taxon>
        <taxon>Helotiales</taxon>
        <taxon>Sclerotiniaceae</taxon>
        <taxon>Sclerotinia</taxon>
    </lineage>
</organism>
<proteinExistence type="predicted"/>
<sequence>MFSKGEAESRVIDYANNSEGIVKACIAKPGLIDAPGKRGPVMQVVSTIGRTLIGLPKVEVSEIAATLLKQAVDGIEKETLLNEDLVRIGRTVLAGQ</sequence>
<dbReference type="Gene3D" id="3.40.50.720">
    <property type="entry name" value="NAD(P)-binding Rossmann-like Domain"/>
    <property type="match status" value="1"/>
</dbReference>
<protein>
    <submittedName>
        <fullName evidence="1">Uncharacterized protein</fullName>
    </submittedName>
</protein>
<accession>A0A9X0A8T2</accession>